<sequence length="63" mass="6956">MPQGTVGWTAVWAIIQKEGRIKKRVVLGCGDPEREGDSLQHGFGVRHIRGEFGWEKSGAILPL</sequence>
<accession>A0A484GMA5</accession>
<dbReference type="AlphaFoldDB" id="A0A484GMA5"/>
<organism evidence="1 2">
    <name type="scientific">Sousa chinensis</name>
    <name type="common">Indo-pacific humpbacked dolphin</name>
    <name type="synonym">Steno chinensis</name>
    <dbReference type="NCBI Taxonomy" id="103600"/>
    <lineage>
        <taxon>Eukaryota</taxon>
        <taxon>Metazoa</taxon>
        <taxon>Chordata</taxon>
        <taxon>Craniata</taxon>
        <taxon>Vertebrata</taxon>
        <taxon>Euteleostomi</taxon>
        <taxon>Mammalia</taxon>
        <taxon>Eutheria</taxon>
        <taxon>Laurasiatheria</taxon>
        <taxon>Artiodactyla</taxon>
        <taxon>Whippomorpha</taxon>
        <taxon>Cetacea</taxon>
        <taxon>Odontoceti</taxon>
        <taxon>Delphinidae</taxon>
        <taxon>Sousa</taxon>
    </lineage>
</organism>
<comment type="caution">
    <text evidence="1">The sequence shown here is derived from an EMBL/GenBank/DDBJ whole genome shotgun (WGS) entry which is preliminary data.</text>
</comment>
<proteinExistence type="predicted"/>
<evidence type="ECO:0000313" key="1">
    <source>
        <dbReference type="EMBL" id="TEA36599.1"/>
    </source>
</evidence>
<dbReference type="EMBL" id="QWLN02006020">
    <property type="protein sequence ID" value="TEA36599.1"/>
    <property type="molecule type" value="Genomic_DNA"/>
</dbReference>
<protein>
    <submittedName>
        <fullName evidence="1">Uncharacterized protein</fullName>
    </submittedName>
</protein>
<gene>
    <name evidence="1" type="ORF">DBR06_SOUSAS38110021</name>
</gene>
<name>A0A484GMA5_SOUCH</name>
<reference evidence="1 2" key="1">
    <citation type="journal article" date="2018" name="Genomics">
        <title>Molecular footprints of inshore aquatic adaptation in Indo-Pacific humpback dolphin (Sousa chinensis).</title>
        <authorList>
            <person name="Ming Y."/>
            <person name="Jian J."/>
            <person name="Yu F."/>
            <person name="Yu X."/>
            <person name="Wang J."/>
            <person name="Liu W."/>
        </authorList>
    </citation>
    <scope>NUCLEOTIDE SEQUENCE [LARGE SCALE GENOMIC DNA]</scope>
    <source>
        <strain evidence="1">MY-2018</strain>
        <tissue evidence="1">Skin</tissue>
    </source>
</reference>
<dbReference type="Proteomes" id="UP000295264">
    <property type="component" value="Unassembled WGS sequence"/>
</dbReference>
<keyword evidence="2" id="KW-1185">Reference proteome</keyword>
<evidence type="ECO:0000313" key="2">
    <source>
        <dbReference type="Proteomes" id="UP000295264"/>
    </source>
</evidence>
<feature type="non-terminal residue" evidence="1">
    <location>
        <position position="63"/>
    </location>
</feature>